<dbReference type="EMBL" id="JACFXV010000053">
    <property type="protein sequence ID" value="MBA5777601.1"/>
    <property type="molecule type" value="Genomic_DNA"/>
</dbReference>
<evidence type="ECO:0000313" key="2">
    <source>
        <dbReference type="Proteomes" id="UP000541109"/>
    </source>
</evidence>
<reference evidence="1 2" key="1">
    <citation type="submission" date="2020-07" db="EMBL/GenBank/DDBJ databases">
        <title>Stappia sp., F7233, whole genome shotgun sequencing project.</title>
        <authorList>
            <person name="Jiang S."/>
            <person name="Liu Z.W."/>
            <person name="Du Z.J."/>
        </authorList>
    </citation>
    <scope>NUCLEOTIDE SEQUENCE [LARGE SCALE GENOMIC DNA]</scope>
    <source>
        <strain evidence="1 2">F7233</strain>
    </source>
</reference>
<comment type="caution">
    <text evidence="1">The sequence shown here is derived from an EMBL/GenBank/DDBJ whole genome shotgun (WGS) entry which is preliminary data.</text>
</comment>
<keyword evidence="2" id="KW-1185">Reference proteome</keyword>
<dbReference type="RefSeq" id="WP_182165083.1">
    <property type="nucleotide sequence ID" value="NZ_JACFXV010000053.1"/>
</dbReference>
<name>A0A839ADJ1_9HYPH</name>
<gene>
    <name evidence="1" type="ORF">H2509_10750</name>
</gene>
<proteinExistence type="predicted"/>
<sequence length="47" mass="5436">MFNILAKTFMVSSGMDQFTHTEAIKAKDRPPPQPTRYPRARRLFGIL</sequence>
<dbReference type="Proteomes" id="UP000541109">
    <property type="component" value="Unassembled WGS sequence"/>
</dbReference>
<protein>
    <submittedName>
        <fullName evidence="1">Uncharacterized protein</fullName>
    </submittedName>
</protein>
<organism evidence="1 2">
    <name type="scientific">Stappia albiluteola</name>
    <dbReference type="NCBI Taxonomy" id="2758565"/>
    <lineage>
        <taxon>Bacteria</taxon>
        <taxon>Pseudomonadati</taxon>
        <taxon>Pseudomonadota</taxon>
        <taxon>Alphaproteobacteria</taxon>
        <taxon>Hyphomicrobiales</taxon>
        <taxon>Stappiaceae</taxon>
        <taxon>Stappia</taxon>
    </lineage>
</organism>
<accession>A0A839ADJ1</accession>
<dbReference type="AlphaFoldDB" id="A0A839ADJ1"/>
<evidence type="ECO:0000313" key="1">
    <source>
        <dbReference type="EMBL" id="MBA5777601.1"/>
    </source>
</evidence>